<dbReference type="EMBL" id="CACTIH010000577">
    <property type="protein sequence ID" value="CAA2961616.1"/>
    <property type="molecule type" value="Genomic_DNA"/>
</dbReference>
<reference evidence="1 2" key="1">
    <citation type="submission" date="2019-12" db="EMBL/GenBank/DDBJ databases">
        <authorList>
            <person name="Alioto T."/>
            <person name="Alioto T."/>
            <person name="Gomez Garrido J."/>
        </authorList>
    </citation>
    <scope>NUCLEOTIDE SEQUENCE [LARGE SCALE GENOMIC DNA]</scope>
</reference>
<accession>A0A8S0Q955</accession>
<dbReference type="AlphaFoldDB" id="A0A8S0Q955"/>
<keyword evidence="2" id="KW-1185">Reference proteome</keyword>
<dbReference type="Proteomes" id="UP000594638">
    <property type="component" value="Unassembled WGS sequence"/>
</dbReference>
<comment type="caution">
    <text evidence="1">The sequence shown here is derived from an EMBL/GenBank/DDBJ whole genome shotgun (WGS) entry which is preliminary data.</text>
</comment>
<protein>
    <submittedName>
        <fullName evidence="1">Uncharacterized protein</fullName>
    </submittedName>
</protein>
<gene>
    <name evidence="1" type="ORF">OLEA9_A007626</name>
</gene>
<sequence>FRRRGEGSLATGGVFGFAGLPIRFGGKWKSIDIWGKLGVDSGSGFAVRVGY</sequence>
<feature type="non-terminal residue" evidence="1">
    <location>
        <position position="1"/>
    </location>
</feature>
<proteinExistence type="predicted"/>
<organism evidence="1 2">
    <name type="scientific">Olea europaea subsp. europaea</name>
    <dbReference type="NCBI Taxonomy" id="158383"/>
    <lineage>
        <taxon>Eukaryota</taxon>
        <taxon>Viridiplantae</taxon>
        <taxon>Streptophyta</taxon>
        <taxon>Embryophyta</taxon>
        <taxon>Tracheophyta</taxon>
        <taxon>Spermatophyta</taxon>
        <taxon>Magnoliopsida</taxon>
        <taxon>eudicotyledons</taxon>
        <taxon>Gunneridae</taxon>
        <taxon>Pentapetalae</taxon>
        <taxon>asterids</taxon>
        <taxon>lamiids</taxon>
        <taxon>Lamiales</taxon>
        <taxon>Oleaceae</taxon>
        <taxon>Oleeae</taxon>
        <taxon>Olea</taxon>
    </lineage>
</organism>
<evidence type="ECO:0000313" key="2">
    <source>
        <dbReference type="Proteomes" id="UP000594638"/>
    </source>
</evidence>
<dbReference type="Gramene" id="OE9A007626T1">
    <property type="protein sequence ID" value="OE9A007626C1"/>
    <property type="gene ID" value="OE9A007626"/>
</dbReference>
<name>A0A8S0Q955_OLEEU</name>
<evidence type="ECO:0000313" key="1">
    <source>
        <dbReference type="EMBL" id="CAA2961616.1"/>
    </source>
</evidence>